<evidence type="ECO:0000256" key="4">
    <source>
        <dbReference type="ARBA" id="ARBA00022989"/>
    </source>
</evidence>
<dbReference type="InterPro" id="IPR020846">
    <property type="entry name" value="MFS_dom"/>
</dbReference>
<feature type="transmembrane region" description="Helical" evidence="7">
    <location>
        <begin position="316"/>
        <end position="338"/>
    </location>
</feature>
<feature type="domain" description="Major facilitator superfamily (MFS) profile" evidence="8">
    <location>
        <begin position="53"/>
        <end position="504"/>
    </location>
</feature>
<dbReference type="InterPro" id="IPR005828">
    <property type="entry name" value="MFS_sugar_transport-like"/>
</dbReference>
<keyword evidence="5 7" id="KW-0472">Membrane</keyword>
<name>A0ABR3Z0M3_9PEZI</name>
<evidence type="ECO:0000256" key="7">
    <source>
        <dbReference type="SAM" id="Phobius"/>
    </source>
</evidence>
<dbReference type="InterPro" id="IPR036259">
    <property type="entry name" value="MFS_trans_sf"/>
</dbReference>
<accession>A0ABR3Z0M3</accession>
<evidence type="ECO:0000313" key="9">
    <source>
        <dbReference type="EMBL" id="KAL1894186.1"/>
    </source>
</evidence>
<feature type="transmembrane region" description="Helical" evidence="7">
    <location>
        <begin position="406"/>
        <end position="429"/>
    </location>
</feature>
<protein>
    <recommendedName>
        <fullName evidence="8">Major facilitator superfamily (MFS) profile domain-containing protein</fullName>
    </recommendedName>
</protein>
<feature type="transmembrane region" description="Helical" evidence="7">
    <location>
        <begin position="128"/>
        <end position="146"/>
    </location>
</feature>
<feature type="transmembrane region" description="Helical" evidence="7">
    <location>
        <begin position="350"/>
        <end position="371"/>
    </location>
</feature>
<organism evidence="9 10">
    <name type="scientific">Sporothrix stenoceras</name>
    <dbReference type="NCBI Taxonomy" id="5173"/>
    <lineage>
        <taxon>Eukaryota</taxon>
        <taxon>Fungi</taxon>
        <taxon>Dikarya</taxon>
        <taxon>Ascomycota</taxon>
        <taxon>Pezizomycotina</taxon>
        <taxon>Sordariomycetes</taxon>
        <taxon>Sordariomycetidae</taxon>
        <taxon>Ophiostomatales</taxon>
        <taxon>Ophiostomataceae</taxon>
        <taxon>Sporothrix</taxon>
    </lineage>
</organism>
<dbReference type="Pfam" id="PF00083">
    <property type="entry name" value="Sugar_tr"/>
    <property type="match status" value="1"/>
</dbReference>
<evidence type="ECO:0000256" key="6">
    <source>
        <dbReference type="SAM" id="MobiDB-lite"/>
    </source>
</evidence>
<keyword evidence="4 7" id="KW-1133">Transmembrane helix</keyword>
<feature type="transmembrane region" description="Helical" evidence="7">
    <location>
        <begin position="96"/>
        <end position="116"/>
    </location>
</feature>
<dbReference type="Proteomes" id="UP001583186">
    <property type="component" value="Unassembled WGS sequence"/>
</dbReference>
<proteinExistence type="inferred from homology"/>
<dbReference type="SUPFAM" id="SSF103473">
    <property type="entry name" value="MFS general substrate transporter"/>
    <property type="match status" value="1"/>
</dbReference>
<dbReference type="EMBL" id="JAWCUI010000034">
    <property type="protein sequence ID" value="KAL1894186.1"/>
    <property type="molecule type" value="Genomic_DNA"/>
</dbReference>
<evidence type="ECO:0000256" key="1">
    <source>
        <dbReference type="ARBA" id="ARBA00004141"/>
    </source>
</evidence>
<evidence type="ECO:0000256" key="3">
    <source>
        <dbReference type="ARBA" id="ARBA00022692"/>
    </source>
</evidence>
<comment type="subcellular location">
    <subcellularLocation>
        <location evidence="1">Membrane</location>
        <topology evidence="1">Multi-pass membrane protein</topology>
    </subcellularLocation>
</comment>
<feature type="transmembrane region" description="Helical" evidence="7">
    <location>
        <begin position="194"/>
        <end position="214"/>
    </location>
</feature>
<dbReference type="PROSITE" id="PS50850">
    <property type="entry name" value="MFS"/>
    <property type="match status" value="1"/>
</dbReference>
<feature type="transmembrane region" description="Helical" evidence="7">
    <location>
        <begin position="450"/>
        <end position="469"/>
    </location>
</feature>
<evidence type="ECO:0000256" key="2">
    <source>
        <dbReference type="ARBA" id="ARBA00010992"/>
    </source>
</evidence>
<feature type="transmembrane region" description="Helical" evidence="7">
    <location>
        <begin position="234"/>
        <end position="254"/>
    </location>
</feature>
<feature type="transmembrane region" description="Helical" evidence="7">
    <location>
        <begin position="158"/>
        <end position="182"/>
    </location>
</feature>
<feature type="transmembrane region" description="Helical" evidence="7">
    <location>
        <begin position="378"/>
        <end position="400"/>
    </location>
</feature>
<comment type="similarity">
    <text evidence="2">Belongs to the major facilitator superfamily. Sugar transporter (TC 2.A.1.1) family.</text>
</comment>
<feature type="region of interest" description="Disordered" evidence="6">
    <location>
        <begin position="1"/>
        <end position="21"/>
    </location>
</feature>
<sequence>MATRNDTVLPDVHGGPDTKPTDEHIELAAVTTYDESQLSIWQALKANPRVILYSAIVNLGPILYGYDVIVSGAIVALPGFLNVYGAEIDGYLSLPATWQALWTAFVQLGIMVGALSGGWIQDRFGRRLSFFLGGFVSAIGVGIAFGSCYPESFLSRRIAFFFAKICIGLGMGFLIATCQTYISEIASPKIRGPLLGLYTFMATVGQIISITIIFKRVTIMDISSFEIPFATQWVFSGLCMIAAIVIPESPVYLLSKSRVEDAEASYRRLHGPHVDSHAAISRLWATVEHEQEIAKNVKSVGFLDCFKGIDARRTRIILILNAIPQFCGIAIIANGTYYMELCGMNATESFQLAEIGIGLLLASTVISWFAISTIGRRLIIIMSPIMVGLLYMGMGVAGTFPVTNRTAWAAGVMLILICFFYGTGLGTAFPVTAAEVSSVRLRAKSSGLGFFMNAFSAWVFAFVSPYMYSPGAGNGNLGAKTGFVFMGLSFMASVIAYFVIPETKGLSYAQIDYLFENKTPTQDFLKPSSLIGFEEIREGKADLVDKEENV</sequence>
<comment type="caution">
    <text evidence="9">The sequence shown here is derived from an EMBL/GenBank/DDBJ whole genome shotgun (WGS) entry which is preliminary data.</text>
</comment>
<dbReference type="InterPro" id="IPR050360">
    <property type="entry name" value="MFS_Sugar_Transporters"/>
</dbReference>
<reference evidence="9 10" key="1">
    <citation type="journal article" date="2024" name="IMA Fungus">
        <title>IMA Genome - F19 : A genome assembly and annotation guide to empower mycologists, including annotated draft genome sequences of Ceratocystis pirilliformis, Diaporthe australafricana, Fusarium ophioides, Paecilomyces lecythidis, and Sporothrix stenoceras.</title>
        <authorList>
            <person name="Aylward J."/>
            <person name="Wilson A.M."/>
            <person name="Visagie C.M."/>
            <person name="Spraker J."/>
            <person name="Barnes I."/>
            <person name="Buitendag C."/>
            <person name="Ceriani C."/>
            <person name="Del Mar Angel L."/>
            <person name="du Plessis D."/>
            <person name="Fuchs T."/>
            <person name="Gasser K."/>
            <person name="Kramer D."/>
            <person name="Li W."/>
            <person name="Munsamy K."/>
            <person name="Piso A."/>
            <person name="Price J.L."/>
            <person name="Sonnekus B."/>
            <person name="Thomas C."/>
            <person name="van der Nest A."/>
            <person name="van Dijk A."/>
            <person name="van Heerden A."/>
            <person name="van Vuuren N."/>
            <person name="Yilmaz N."/>
            <person name="Duong T.A."/>
            <person name="van der Merwe N.A."/>
            <person name="Wingfield M.J."/>
            <person name="Wingfield B.D."/>
        </authorList>
    </citation>
    <scope>NUCLEOTIDE SEQUENCE [LARGE SCALE GENOMIC DNA]</scope>
    <source>
        <strain evidence="9 10">CMW 5346</strain>
    </source>
</reference>
<gene>
    <name evidence="9" type="ORF">Sste5346_005972</name>
</gene>
<evidence type="ECO:0000256" key="5">
    <source>
        <dbReference type="ARBA" id="ARBA00023136"/>
    </source>
</evidence>
<dbReference type="Gene3D" id="1.20.1250.20">
    <property type="entry name" value="MFS general substrate transporter like domains"/>
    <property type="match status" value="1"/>
</dbReference>
<evidence type="ECO:0000313" key="10">
    <source>
        <dbReference type="Proteomes" id="UP001583186"/>
    </source>
</evidence>
<feature type="transmembrane region" description="Helical" evidence="7">
    <location>
        <begin position="50"/>
        <end position="76"/>
    </location>
</feature>
<dbReference type="PANTHER" id="PTHR48022:SF41">
    <property type="entry name" value="MAJOR FACILITATOR SUPERFAMILY (MFS) PROFILE DOMAIN-CONTAINING PROTEIN"/>
    <property type="match status" value="1"/>
</dbReference>
<evidence type="ECO:0000259" key="8">
    <source>
        <dbReference type="PROSITE" id="PS50850"/>
    </source>
</evidence>
<keyword evidence="10" id="KW-1185">Reference proteome</keyword>
<feature type="transmembrane region" description="Helical" evidence="7">
    <location>
        <begin position="481"/>
        <end position="500"/>
    </location>
</feature>
<dbReference type="PANTHER" id="PTHR48022">
    <property type="entry name" value="PLASTIDIC GLUCOSE TRANSPORTER 4"/>
    <property type="match status" value="1"/>
</dbReference>
<keyword evidence="3 7" id="KW-0812">Transmembrane</keyword>